<dbReference type="SUPFAM" id="SSF56112">
    <property type="entry name" value="Protein kinase-like (PK-like)"/>
    <property type="match status" value="1"/>
</dbReference>
<dbReference type="PANTHER" id="PTHR24345">
    <property type="entry name" value="SERINE/THREONINE-PROTEIN KINASE PLK"/>
    <property type="match status" value="1"/>
</dbReference>
<keyword evidence="6" id="KW-0812">Transmembrane</keyword>
<evidence type="ECO:0000256" key="5">
    <source>
        <dbReference type="ARBA" id="ARBA00022840"/>
    </source>
</evidence>
<keyword evidence="3" id="KW-0547">Nucleotide-binding</keyword>
<keyword evidence="2" id="KW-0808">Transferase</keyword>
<keyword evidence="1" id="KW-0723">Serine/threonine-protein kinase</keyword>
<dbReference type="InterPro" id="IPR000719">
    <property type="entry name" value="Prot_kinase_dom"/>
</dbReference>
<dbReference type="EMBL" id="DS113220">
    <property type="protein sequence ID" value="EAY18303.1"/>
    <property type="molecule type" value="Genomic_DNA"/>
</dbReference>
<dbReference type="GO" id="GO:0005524">
    <property type="term" value="F:ATP binding"/>
    <property type="evidence" value="ECO:0007669"/>
    <property type="project" value="UniProtKB-KW"/>
</dbReference>
<dbReference type="OrthoDB" id="541276at2759"/>
<keyword evidence="4 8" id="KW-0418">Kinase</keyword>
<evidence type="ECO:0000256" key="3">
    <source>
        <dbReference type="ARBA" id="ARBA00022741"/>
    </source>
</evidence>
<feature type="transmembrane region" description="Helical" evidence="6">
    <location>
        <begin position="6"/>
        <end position="24"/>
    </location>
</feature>
<keyword evidence="9" id="KW-1185">Reference proteome</keyword>
<dbReference type="Pfam" id="PF00069">
    <property type="entry name" value="Pkinase"/>
    <property type="match status" value="1"/>
</dbReference>
<dbReference type="RefSeq" id="XP_001579289.1">
    <property type="nucleotide sequence ID" value="XM_001579239.1"/>
</dbReference>
<evidence type="ECO:0000256" key="4">
    <source>
        <dbReference type="ARBA" id="ARBA00022777"/>
    </source>
</evidence>
<dbReference type="VEuPathDB" id="TrichDB:TVAGG3_0059200"/>
<dbReference type="PANTHER" id="PTHR24345:SF0">
    <property type="entry name" value="CELL CYCLE SERINE_THREONINE-PROTEIN KINASE CDC5_MSD2"/>
    <property type="match status" value="1"/>
</dbReference>
<dbReference type="SMR" id="A2DMT2"/>
<dbReference type="OMA" id="TYIHSIG"/>
<evidence type="ECO:0000256" key="2">
    <source>
        <dbReference type="ARBA" id="ARBA00022679"/>
    </source>
</evidence>
<dbReference type="Proteomes" id="UP000001542">
    <property type="component" value="Unassembled WGS sequence"/>
</dbReference>
<keyword evidence="5" id="KW-0067">ATP-binding</keyword>
<dbReference type="eggNOG" id="KOG0603">
    <property type="taxonomic scope" value="Eukaryota"/>
</dbReference>
<reference evidence="8" key="2">
    <citation type="journal article" date="2007" name="Science">
        <title>Draft genome sequence of the sexually transmitted pathogen Trichomonas vaginalis.</title>
        <authorList>
            <person name="Carlton J.M."/>
            <person name="Hirt R.P."/>
            <person name="Silva J.C."/>
            <person name="Delcher A.L."/>
            <person name="Schatz M."/>
            <person name="Zhao Q."/>
            <person name="Wortman J.R."/>
            <person name="Bidwell S.L."/>
            <person name="Alsmark U.C.M."/>
            <person name="Besteiro S."/>
            <person name="Sicheritz-Ponten T."/>
            <person name="Noel C.J."/>
            <person name="Dacks J.B."/>
            <person name="Foster P.G."/>
            <person name="Simillion C."/>
            <person name="Van de Peer Y."/>
            <person name="Miranda-Saavedra D."/>
            <person name="Barton G.J."/>
            <person name="Westrop G.D."/>
            <person name="Mueller S."/>
            <person name="Dessi D."/>
            <person name="Fiori P.L."/>
            <person name="Ren Q."/>
            <person name="Paulsen I."/>
            <person name="Zhang H."/>
            <person name="Bastida-Corcuera F.D."/>
            <person name="Simoes-Barbosa A."/>
            <person name="Brown M.T."/>
            <person name="Hayes R.D."/>
            <person name="Mukherjee M."/>
            <person name="Okumura C.Y."/>
            <person name="Schneider R."/>
            <person name="Smith A.J."/>
            <person name="Vanacova S."/>
            <person name="Villalvazo M."/>
            <person name="Haas B.J."/>
            <person name="Pertea M."/>
            <person name="Feldblyum T.V."/>
            <person name="Utterback T.R."/>
            <person name="Shu C.L."/>
            <person name="Osoegawa K."/>
            <person name="de Jong P.J."/>
            <person name="Hrdy I."/>
            <person name="Horvathova L."/>
            <person name="Zubacova Z."/>
            <person name="Dolezal P."/>
            <person name="Malik S.B."/>
            <person name="Logsdon J.M. Jr."/>
            <person name="Henze K."/>
            <person name="Gupta A."/>
            <person name="Wang C.C."/>
            <person name="Dunne R.L."/>
            <person name="Upcroft J.A."/>
            <person name="Upcroft P."/>
            <person name="White O."/>
            <person name="Salzberg S.L."/>
            <person name="Tang P."/>
            <person name="Chiu C.-H."/>
            <person name="Lee Y.-S."/>
            <person name="Embley T.M."/>
            <person name="Coombs G.H."/>
            <person name="Mottram J.C."/>
            <person name="Tachezy J."/>
            <person name="Fraser-Liggett C.M."/>
            <person name="Johnson P.J."/>
        </authorList>
    </citation>
    <scope>NUCLEOTIDE SEQUENCE [LARGE SCALE GENOMIC DNA]</scope>
    <source>
        <strain evidence="8">G3</strain>
    </source>
</reference>
<evidence type="ECO:0000256" key="1">
    <source>
        <dbReference type="ARBA" id="ARBA00022527"/>
    </source>
</evidence>
<dbReference type="GO" id="GO:0004674">
    <property type="term" value="F:protein serine/threonine kinase activity"/>
    <property type="evidence" value="ECO:0007669"/>
    <property type="project" value="UniProtKB-KW"/>
</dbReference>
<dbReference type="AlphaFoldDB" id="A2DMT2"/>
<evidence type="ECO:0000256" key="6">
    <source>
        <dbReference type="SAM" id="Phobius"/>
    </source>
</evidence>
<reference evidence="8" key="1">
    <citation type="submission" date="2006-10" db="EMBL/GenBank/DDBJ databases">
        <authorList>
            <person name="Amadeo P."/>
            <person name="Zhao Q."/>
            <person name="Wortman J."/>
            <person name="Fraser-Liggett C."/>
            <person name="Carlton J."/>
        </authorList>
    </citation>
    <scope>NUCLEOTIDE SEQUENCE</scope>
    <source>
        <strain evidence="8">G3</strain>
    </source>
</reference>
<name>A2DMT2_TRIV3</name>
<feature type="domain" description="Protein kinase" evidence="7">
    <location>
        <begin position="1"/>
        <end position="83"/>
    </location>
</feature>
<evidence type="ECO:0000259" key="7">
    <source>
        <dbReference type="PROSITE" id="PS50011"/>
    </source>
</evidence>
<dbReference type="VEuPathDB" id="TrichDB:TVAG_254150"/>
<keyword evidence="6" id="KW-0472">Membrane</keyword>
<dbReference type="KEGG" id="tva:5463809"/>
<evidence type="ECO:0000313" key="9">
    <source>
        <dbReference type="Proteomes" id="UP000001542"/>
    </source>
</evidence>
<protein>
    <submittedName>
        <fullName evidence="8">Carbon catabolite derepressing protein kinase, putative</fullName>
    </submittedName>
</protein>
<evidence type="ECO:0000313" key="8">
    <source>
        <dbReference type="EMBL" id="EAY18303.1"/>
    </source>
</evidence>
<sequence length="122" mass="13830">MKADIWSAGIVLYAMIAAHFPWIVPDDLPPDILMKETAKQIAEGDISLPDGISDQLQNLLGNMLNVDPEERPTADEILQHPWFADLNDPEEYDEQPNNDIVNLVENLLHDLDMRRENAKKGK</sequence>
<dbReference type="PROSITE" id="PS50011">
    <property type="entry name" value="PROTEIN_KINASE_DOM"/>
    <property type="match status" value="1"/>
</dbReference>
<dbReference type="Gene3D" id="1.10.510.10">
    <property type="entry name" value="Transferase(Phosphotransferase) domain 1"/>
    <property type="match status" value="1"/>
</dbReference>
<gene>
    <name evidence="8" type="ORF">TVAG_254150</name>
</gene>
<dbReference type="InterPro" id="IPR011009">
    <property type="entry name" value="Kinase-like_dom_sf"/>
</dbReference>
<accession>A2DMT2</accession>
<dbReference type="STRING" id="5722.A2DMT2"/>
<dbReference type="InParanoid" id="A2DMT2"/>
<proteinExistence type="predicted"/>
<organism evidence="8 9">
    <name type="scientific">Trichomonas vaginalis (strain ATCC PRA-98 / G3)</name>
    <dbReference type="NCBI Taxonomy" id="412133"/>
    <lineage>
        <taxon>Eukaryota</taxon>
        <taxon>Metamonada</taxon>
        <taxon>Parabasalia</taxon>
        <taxon>Trichomonadida</taxon>
        <taxon>Trichomonadidae</taxon>
        <taxon>Trichomonas</taxon>
    </lineage>
</organism>
<keyword evidence="6" id="KW-1133">Transmembrane helix</keyword>